<feature type="compositionally biased region" description="Basic and acidic residues" evidence="1">
    <location>
        <begin position="76"/>
        <end position="87"/>
    </location>
</feature>
<dbReference type="EMBL" id="JAESVA010000016">
    <property type="protein sequence ID" value="MCB8883793.1"/>
    <property type="molecule type" value="Genomic_DNA"/>
</dbReference>
<evidence type="ECO:0000313" key="3">
    <source>
        <dbReference type="Proteomes" id="UP000721844"/>
    </source>
</evidence>
<organism evidence="2 3">
    <name type="scientific">Acidisoma cellulosilyticum</name>
    <dbReference type="NCBI Taxonomy" id="2802395"/>
    <lineage>
        <taxon>Bacteria</taxon>
        <taxon>Pseudomonadati</taxon>
        <taxon>Pseudomonadota</taxon>
        <taxon>Alphaproteobacteria</taxon>
        <taxon>Acetobacterales</taxon>
        <taxon>Acidocellaceae</taxon>
        <taxon>Acidisoma</taxon>
    </lineage>
</organism>
<feature type="region of interest" description="Disordered" evidence="1">
    <location>
        <begin position="65"/>
        <end position="87"/>
    </location>
</feature>
<dbReference type="Proteomes" id="UP000721844">
    <property type="component" value="Unassembled WGS sequence"/>
</dbReference>
<sequence length="113" mass="12952">MLTGIPWEMLPRELGCGSGAPCWMCLRDWQIAGVWDGLHRELLTRLYQADWLDWGRACMDTLRLQQKGSEATGPSPRDRGRPDTKRHIITDRQGVPNTVLLTRAIIHDSRMLK</sequence>
<reference evidence="2 3" key="1">
    <citation type="journal article" date="2021" name="Microorganisms">
        <title>Acidisoma silvae sp. nov. and Acidisomacellulosilytica sp. nov., Two Acidophilic Bacteria Isolated from Decaying Wood, Hydrolyzing Cellulose and Producing Poly-3-hydroxybutyrate.</title>
        <authorList>
            <person name="Mieszkin S."/>
            <person name="Pouder E."/>
            <person name="Uroz S."/>
            <person name="Simon-Colin C."/>
            <person name="Alain K."/>
        </authorList>
    </citation>
    <scope>NUCLEOTIDE SEQUENCE [LARGE SCALE GENOMIC DNA]</scope>
    <source>
        <strain evidence="2 3">HW T5.17</strain>
    </source>
</reference>
<dbReference type="PANTHER" id="PTHR30007">
    <property type="entry name" value="PHP DOMAIN PROTEIN"/>
    <property type="match status" value="1"/>
</dbReference>
<comment type="caution">
    <text evidence="2">The sequence shown here is derived from an EMBL/GenBank/DDBJ whole genome shotgun (WGS) entry which is preliminary data.</text>
</comment>
<accession>A0A963Z8H4</accession>
<name>A0A963Z8H4_9PROT</name>
<evidence type="ECO:0000313" key="2">
    <source>
        <dbReference type="EMBL" id="MCB8883793.1"/>
    </source>
</evidence>
<protein>
    <submittedName>
        <fullName evidence="2">Transposase</fullName>
    </submittedName>
</protein>
<dbReference type="PANTHER" id="PTHR30007:SF1">
    <property type="entry name" value="BLR1914 PROTEIN"/>
    <property type="match status" value="1"/>
</dbReference>
<keyword evidence="3" id="KW-1185">Reference proteome</keyword>
<dbReference type="AlphaFoldDB" id="A0A963Z8H4"/>
<gene>
    <name evidence="2" type="ORF">ACELLULO517_26330</name>
</gene>
<evidence type="ECO:0000256" key="1">
    <source>
        <dbReference type="SAM" id="MobiDB-lite"/>
    </source>
</evidence>
<proteinExistence type="predicted"/>